<dbReference type="AlphaFoldDB" id="I3C5A1"/>
<feature type="signal peptide" evidence="1">
    <location>
        <begin position="1"/>
        <end position="23"/>
    </location>
</feature>
<dbReference type="EMBL" id="JH651379">
    <property type="protein sequence ID" value="EIJ38794.1"/>
    <property type="molecule type" value="Genomic_DNA"/>
</dbReference>
<evidence type="ECO:0000313" key="2">
    <source>
        <dbReference type="EMBL" id="EIJ38794.1"/>
    </source>
</evidence>
<gene>
    <name evidence="2" type="ORF">JoomaDRAFT_1787</name>
</gene>
<protein>
    <recommendedName>
        <fullName evidence="4">VWFA domain-containing protein</fullName>
    </recommendedName>
</protein>
<accession>I3C5A1</accession>
<dbReference type="RefSeq" id="WP_008612076.1">
    <property type="nucleotide sequence ID" value="NZ_JH651379.1"/>
</dbReference>
<dbReference type="OrthoDB" id="945646at2"/>
<feature type="chain" id="PRO_5003668825" description="VWFA domain-containing protein" evidence="1">
    <location>
        <begin position="24"/>
        <end position="280"/>
    </location>
</feature>
<dbReference type="HOGENOM" id="CLU_993150_0_0_10"/>
<keyword evidence="1" id="KW-0732">Signal</keyword>
<keyword evidence="3" id="KW-1185">Reference proteome</keyword>
<evidence type="ECO:0000313" key="3">
    <source>
        <dbReference type="Proteomes" id="UP000004690"/>
    </source>
</evidence>
<proteinExistence type="predicted"/>
<sequence>MKNIVIISILFIAFSSLKINAQAQTIRKPVNYTVILDLSDRILSEHQLEKDQAQIEQLFEKFEAKARRGLILTSKDRFSVKIVPQKNSPLDINYFENMLQLKLNEMSIKDKNNKMVEFSNSITKTLSELRDKANYSDKRNGYFGVDLWAYLNDYGQSLQLEGYDNTVIILTDGYFDFENRGHVLKQKNRYTSTQFLNKITGIDWKQKARSSDYGLFPIKLPKGIHWIISGISSKNDLDVLQTQKLIYFWDKWLKESGADDYKFILDGSESQMSSKLLSML</sequence>
<reference evidence="2 3" key="1">
    <citation type="submission" date="2012-02" db="EMBL/GenBank/DDBJ databases">
        <title>Improved High-Quality Draft genome of Joostella marina DSM 19592.</title>
        <authorList>
            <consortium name="US DOE Joint Genome Institute (JGI-PGF)"/>
            <person name="Lucas S."/>
            <person name="Copeland A."/>
            <person name="Lapidus A."/>
            <person name="Bruce D."/>
            <person name="Goodwin L."/>
            <person name="Pitluck S."/>
            <person name="Peters L."/>
            <person name="Chertkov O."/>
            <person name="Ovchinnikova G."/>
            <person name="Kyrpides N."/>
            <person name="Mavromatis K."/>
            <person name="Detter J.C."/>
            <person name="Han C."/>
            <person name="Land M."/>
            <person name="Hauser L."/>
            <person name="Markowitz V."/>
            <person name="Cheng J.-F."/>
            <person name="Hugenholtz P."/>
            <person name="Woyke T."/>
            <person name="Wu D."/>
            <person name="Tindall B."/>
            <person name="Brambilla E."/>
            <person name="Klenk H.-P."/>
            <person name="Eisen J.A."/>
        </authorList>
    </citation>
    <scope>NUCLEOTIDE SEQUENCE [LARGE SCALE GENOMIC DNA]</scope>
    <source>
        <strain evidence="2 3">DSM 19592</strain>
    </source>
</reference>
<dbReference type="STRING" id="926559.JoomaDRAFT_1787"/>
<name>I3C5A1_9FLAO</name>
<evidence type="ECO:0000256" key="1">
    <source>
        <dbReference type="SAM" id="SignalP"/>
    </source>
</evidence>
<organism evidence="2 3">
    <name type="scientific">Galbibacter orientalis DSM 19592</name>
    <dbReference type="NCBI Taxonomy" id="926559"/>
    <lineage>
        <taxon>Bacteria</taxon>
        <taxon>Pseudomonadati</taxon>
        <taxon>Bacteroidota</taxon>
        <taxon>Flavobacteriia</taxon>
        <taxon>Flavobacteriales</taxon>
        <taxon>Flavobacteriaceae</taxon>
        <taxon>Galbibacter</taxon>
    </lineage>
</organism>
<evidence type="ECO:0008006" key="4">
    <source>
        <dbReference type="Google" id="ProtNLM"/>
    </source>
</evidence>
<dbReference type="Proteomes" id="UP000004690">
    <property type="component" value="Unassembled WGS sequence"/>
</dbReference>